<feature type="compositionally biased region" description="Acidic residues" evidence="2">
    <location>
        <begin position="646"/>
        <end position="661"/>
    </location>
</feature>
<dbReference type="EMBL" id="FXLY01000003">
    <property type="protein sequence ID" value="SMN18936.1"/>
    <property type="molecule type" value="Genomic_DNA"/>
</dbReference>
<dbReference type="AlphaFoldDB" id="A0A1X7R109"/>
<dbReference type="GO" id="GO:0005737">
    <property type="term" value="C:cytoplasm"/>
    <property type="evidence" value="ECO:0007669"/>
    <property type="project" value="TreeGrafter"/>
</dbReference>
<feature type="compositionally biased region" description="Acidic residues" evidence="2">
    <location>
        <begin position="686"/>
        <end position="701"/>
    </location>
</feature>
<dbReference type="OrthoDB" id="447103at2759"/>
<dbReference type="PROSITE" id="PS50077">
    <property type="entry name" value="HEAT_REPEAT"/>
    <property type="match status" value="1"/>
</dbReference>
<dbReference type="InterPro" id="IPR051177">
    <property type="entry name" value="CIK-Related_Protein"/>
</dbReference>
<feature type="repeat" description="HEAT" evidence="1">
    <location>
        <begin position="398"/>
        <end position="436"/>
    </location>
</feature>
<protein>
    <submittedName>
        <fullName evidence="3">Similar to Saccharomyces cerevisiae YOR112W CEX1 Cytoplasmic component of the nuclear aminoacylation-dependent tRNA export pathway</fullName>
    </submittedName>
</protein>
<gene>
    <name evidence="3" type="ORF">KASA_0P00550G</name>
</gene>
<organism evidence="3 4">
    <name type="scientific">Maudiozyma saulgeensis</name>
    <dbReference type="NCBI Taxonomy" id="1789683"/>
    <lineage>
        <taxon>Eukaryota</taxon>
        <taxon>Fungi</taxon>
        <taxon>Dikarya</taxon>
        <taxon>Ascomycota</taxon>
        <taxon>Saccharomycotina</taxon>
        <taxon>Saccharomycetes</taxon>
        <taxon>Saccharomycetales</taxon>
        <taxon>Saccharomycetaceae</taxon>
        <taxon>Maudiozyma</taxon>
    </lineage>
</organism>
<dbReference type="Gene3D" id="1.25.10.10">
    <property type="entry name" value="Leucine-rich Repeat Variant"/>
    <property type="match status" value="1"/>
</dbReference>
<dbReference type="Gene3D" id="1.10.510.10">
    <property type="entry name" value="Transferase(Phosphotransferase) domain 1"/>
    <property type="match status" value="1"/>
</dbReference>
<evidence type="ECO:0000313" key="3">
    <source>
        <dbReference type="EMBL" id="SMN18936.1"/>
    </source>
</evidence>
<accession>A0A1X7R109</accession>
<keyword evidence="4" id="KW-1185">Reference proteome</keyword>
<evidence type="ECO:0000256" key="2">
    <source>
        <dbReference type="SAM" id="MobiDB-lite"/>
    </source>
</evidence>
<evidence type="ECO:0000313" key="4">
    <source>
        <dbReference type="Proteomes" id="UP000196158"/>
    </source>
</evidence>
<dbReference type="STRING" id="1789683.A0A1X7R109"/>
<name>A0A1X7R109_9SACH</name>
<feature type="region of interest" description="Disordered" evidence="2">
    <location>
        <begin position="624"/>
        <end position="701"/>
    </location>
</feature>
<dbReference type="GO" id="GO:0006409">
    <property type="term" value="P:tRNA export from nucleus"/>
    <property type="evidence" value="ECO:0007669"/>
    <property type="project" value="TreeGrafter"/>
</dbReference>
<dbReference type="Gene3D" id="3.30.200.20">
    <property type="entry name" value="Phosphorylase Kinase, domain 1"/>
    <property type="match status" value="1"/>
</dbReference>
<feature type="compositionally biased region" description="Basic and acidic residues" evidence="2">
    <location>
        <begin position="636"/>
        <end position="645"/>
    </location>
</feature>
<dbReference type="SUPFAM" id="SSF48371">
    <property type="entry name" value="ARM repeat"/>
    <property type="match status" value="1"/>
</dbReference>
<dbReference type="InterPro" id="IPR011989">
    <property type="entry name" value="ARM-like"/>
</dbReference>
<dbReference type="InterPro" id="IPR021133">
    <property type="entry name" value="HEAT_type_2"/>
</dbReference>
<sequence>MNFSSLFRGLSNFQLPYSIENEPYHKTAQWQLFEARSKKPETLDKHVTVFRPIEGADRRFIFNDLRCAKRIRFPGLCNVLDVINGGNGTTIDENTVSLDSLLIVTEYVQPVDSKLTLSPEAICMGIWDLCQAVGLLESKFLIGNLSHRSVFYNESGEWVLFGLECCMLAEDANQQTDQYIFEVERFTGNRLKGTLEKWDMMCLGQTLMDLLPKSGGIPKDLKPLIQKQSTSGSLDATTFLKSLQNTKIWKESKTIVENYAHLKELHIANDKEKMETLIQFNIAIRDHIINKVQDSRQWLQNFTPGFLNNLIIPELCSSITWMSTQQAIYQGNIVISLALLLEYIVAMKCHSLQINTLLWGMWKLADREIRCLLLMHCHGLLNDSTNDNKNDFQFSDKIFPFFLQGLIDSEESLRLLTLRNIPYIVELLTERQLNNELLRSIAKTQVDPSVKVRTETLLVVSRIAPQLTALSNRDGVLATIFTKSLKDPETETRLAALYGLEQCLSLFGSDVIANKIMSVIAPGLLDSDSGIRITARNLFDKYLKNLEIAAIEKFGKIDNDIELPNLKKFNRSKVIEVKEMDNMCIEFLNCLNISNMNLNSDISRPTLREMSPIQKTTGETKLSMPMISHTSSKKPTVVDHTKADTWNDDDNGWDDFDEIASDDDKIEPPTTTTTTTTASTPADNGVGDDDDDDDGWDAADW</sequence>
<dbReference type="Proteomes" id="UP000196158">
    <property type="component" value="Unassembled WGS sequence"/>
</dbReference>
<reference evidence="3 4" key="1">
    <citation type="submission" date="2017-04" db="EMBL/GenBank/DDBJ databases">
        <authorList>
            <person name="Afonso C.L."/>
            <person name="Miller P.J."/>
            <person name="Scott M.A."/>
            <person name="Spackman E."/>
            <person name="Goraichik I."/>
            <person name="Dimitrov K.M."/>
            <person name="Suarez D.L."/>
            <person name="Swayne D.E."/>
        </authorList>
    </citation>
    <scope>NUCLEOTIDE SEQUENCE [LARGE SCALE GENOMIC DNA]</scope>
</reference>
<dbReference type="PANTHER" id="PTHR12984">
    <property type="entry name" value="SCY1-RELATED S/T PROTEIN KINASE-LIKE"/>
    <property type="match status" value="1"/>
</dbReference>
<dbReference type="PANTHER" id="PTHR12984:SF3">
    <property type="entry name" value="N-TERMINAL KINASE-LIKE PROTEIN"/>
    <property type="match status" value="1"/>
</dbReference>
<dbReference type="InterPro" id="IPR016024">
    <property type="entry name" value="ARM-type_fold"/>
</dbReference>
<proteinExistence type="predicted"/>
<evidence type="ECO:0000256" key="1">
    <source>
        <dbReference type="PROSITE-ProRule" id="PRU00103"/>
    </source>
</evidence>